<name>A0A7J3Z7H5_9CREN</name>
<dbReference type="CDD" id="cd09874">
    <property type="entry name" value="PIN_MT3492-like"/>
    <property type="match status" value="1"/>
</dbReference>
<evidence type="ECO:0000313" key="2">
    <source>
        <dbReference type="EMBL" id="HHQ50631.1"/>
    </source>
</evidence>
<comment type="caution">
    <text evidence="2">The sequence shown here is derived from an EMBL/GenBank/DDBJ whole genome shotgun (WGS) entry which is preliminary data.</text>
</comment>
<dbReference type="SUPFAM" id="SSF88723">
    <property type="entry name" value="PIN domain-like"/>
    <property type="match status" value="1"/>
</dbReference>
<dbReference type="AlphaFoldDB" id="A0A7J3Z7H5"/>
<dbReference type="Gene3D" id="3.40.50.1010">
    <property type="entry name" value="5'-nuclease"/>
    <property type="match status" value="1"/>
</dbReference>
<dbReference type="InterPro" id="IPR002716">
    <property type="entry name" value="PIN_dom"/>
</dbReference>
<sequence>MFLSETIKMLKLGILKIIPIRLSIVVESWKIIERYHTYEADALQIASAKHIKATELRTADKRLCDVAGKEGIKVICITE</sequence>
<dbReference type="Pfam" id="PF01850">
    <property type="entry name" value="PIN"/>
    <property type="match status" value="1"/>
</dbReference>
<gene>
    <name evidence="2" type="ORF">ENM66_04690</name>
</gene>
<dbReference type="EMBL" id="DRYQ01000068">
    <property type="protein sequence ID" value="HHQ50631.1"/>
    <property type="molecule type" value="Genomic_DNA"/>
</dbReference>
<evidence type="ECO:0000259" key="1">
    <source>
        <dbReference type="Pfam" id="PF01850"/>
    </source>
</evidence>
<reference evidence="2" key="1">
    <citation type="journal article" date="2020" name="mSystems">
        <title>Genome- and Community-Level Interaction Insights into Carbon Utilization and Element Cycling Functions of Hydrothermarchaeota in Hydrothermal Sediment.</title>
        <authorList>
            <person name="Zhou Z."/>
            <person name="Liu Y."/>
            <person name="Xu W."/>
            <person name="Pan J."/>
            <person name="Luo Z.H."/>
            <person name="Li M."/>
        </authorList>
    </citation>
    <scope>NUCLEOTIDE SEQUENCE [LARGE SCALE GENOMIC DNA]</scope>
    <source>
        <strain evidence="2">SpSt-1105</strain>
    </source>
</reference>
<organism evidence="2">
    <name type="scientific">Ignisphaera aggregans</name>
    <dbReference type="NCBI Taxonomy" id="334771"/>
    <lineage>
        <taxon>Archaea</taxon>
        <taxon>Thermoproteota</taxon>
        <taxon>Thermoprotei</taxon>
        <taxon>Desulfurococcales</taxon>
        <taxon>Desulfurococcaceae</taxon>
        <taxon>Ignisphaera</taxon>
    </lineage>
</organism>
<dbReference type="InterPro" id="IPR029060">
    <property type="entry name" value="PIN-like_dom_sf"/>
</dbReference>
<proteinExistence type="predicted"/>
<accession>A0A7J3Z7H5</accession>
<protein>
    <submittedName>
        <fullName evidence="2">PIN domain-containing protein</fullName>
    </submittedName>
</protein>
<feature type="domain" description="PIN" evidence="1">
    <location>
        <begin position="9"/>
        <end position="68"/>
    </location>
</feature>